<protein>
    <recommendedName>
        <fullName evidence="8">N-alpha-acetyltransferase 60</fullName>
        <ecNumber evidence="7">2.3.1.259</ecNumber>
        <ecNumber evidence="1">2.3.1.48</ecNumber>
    </recommendedName>
</protein>
<comment type="catalytic activity">
    <reaction evidence="10">
        <text>N-terminal L-methionyl-[transmembrane protein] + acetyl-CoA = N-terminal N(alpha)-acetyl-L-methionyl-[transmembrane protein] + CoA + H(+)</text>
        <dbReference type="Rhea" id="RHEA:50604"/>
        <dbReference type="Rhea" id="RHEA-COMP:12745"/>
        <dbReference type="Rhea" id="RHEA-COMP:12746"/>
        <dbReference type="ChEBI" id="CHEBI:15378"/>
        <dbReference type="ChEBI" id="CHEBI:57287"/>
        <dbReference type="ChEBI" id="CHEBI:57288"/>
        <dbReference type="ChEBI" id="CHEBI:64731"/>
        <dbReference type="ChEBI" id="CHEBI:133414"/>
        <dbReference type="EC" id="2.3.1.259"/>
    </reaction>
</comment>
<dbReference type="EC" id="2.3.1.259" evidence="7"/>
<comment type="catalytic activity">
    <reaction evidence="9">
        <text>L-lysyl-[protein] + acetyl-CoA = N(6)-acetyl-L-lysyl-[protein] + CoA + H(+)</text>
        <dbReference type="Rhea" id="RHEA:45948"/>
        <dbReference type="Rhea" id="RHEA-COMP:9752"/>
        <dbReference type="Rhea" id="RHEA-COMP:10731"/>
        <dbReference type="ChEBI" id="CHEBI:15378"/>
        <dbReference type="ChEBI" id="CHEBI:29969"/>
        <dbReference type="ChEBI" id="CHEBI:57287"/>
        <dbReference type="ChEBI" id="CHEBI:57288"/>
        <dbReference type="ChEBI" id="CHEBI:61930"/>
        <dbReference type="EC" id="2.3.1.48"/>
    </reaction>
</comment>
<evidence type="ECO:0000256" key="3">
    <source>
        <dbReference type="ARBA" id="ARBA00022829"/>
    </source>
</evidence>
<evidence type="ECO:0000313" key="13">
    <source>
        <dbReference type="Proteomes" id="UP000002892"/>
    </source>
</evidence>
<dbReference type="EC" id="2.3.1.48" evidence="1"/>
<dbReference type="EMBL" id="CP003639">
    <property type="protein sequence ID" value="AFM39942.1"/>
    <property type="molecule type" value="Genomic_DNA"/>
</dbReference>
<name>I4D2B8_DESAJ</name>
<dbReference type="STRING" id="646529.Desaci_0894"/>
<dbReference type="GO" id="GO:0007059">
    <property type="term" value="P:chromosome segregation"/>
    <property type="evidence" value="ECO:0007669"/>
    <property type="project" value="UniProtKB-KW"/>
</dbReference>
<proteinExistence type="inferred from homology"/>
<keyword evidence="3" id="KW-0159">Chromosome partition</keyword>
<sequence length="243" mass="28425">MFECEYHNLKIESNSNQALVNLSKVEVRPFHEDDIVKIATMHREIFPEYFLSHLGVSFLSLFYREFLHSNQNCGYVAEYNDKLIGLVAGTKQSVQFFQQFYGRNFARVAFLILKGLLTDKVVRRSIRKRTTHFRYAWQSFWRPKITSISSGKINSCQPFSILSLGVKQEYRGLGVAEKLLIEYCAQLYIQEVQKVSLTVLPHNSRAIAFYNKCGWYEESHSTTSIRFSYSFTQINTFDKTNMR</sequence>
<dbReference type="GO" id="GO:0004402">
    <property type="term" value="F:histone acetyltransferase activity"/>
    <property type="evidence" value="ECO:0007669"/>
    <property type="project" value="TreeGrafter"/>
</dbReference>
<reference evidence="12 13" key="1">
    <citation type="journal article" date="2012" name="J. Bacteriol.">
        <title>Complete genome sequences of Desulfosporosinus orientis DSM765T, Desulfosporosinus youngiae DSM17734T, Desulfosporosinus meridiei DSM13257T, and Desulfosporosinus acidiphilus DSM22704T.</title>
        <authorList>
            <person name="Pester M."/>
            <person name="Brambilla E."/>
            <person name="Alazard D."/>
            <person name="Rattei T."/>
            <person name="Weinmaier T."/>
            <person name="Han J."/>
            <person name="Lucas S."/>
            <person name="Lapidus A."/>
            <person name="Cheng J.F."/>
            <person name="Goodwin L."/>
            <person name="Pitluck S."/>
            <person name="Peters L."/>
            <person name="Ovchinnikova G."/>
            <person name="Teshima H."/>
            <person name="Detter J.C."/>
            <person name="Han C.S."/>
            <person name="Tapia R."/>
            <person name="Land M.L."/>
            <person name="Hauser L."/>
            <person name="Kyrpides N.C."/>
            <person name="Ivanova N.N."/>
            <person name="Pagani I."/>
            <person name="Huntmann M."/>
            <person name="Wei C.L."/>
            <person name="Davenport K.W."/>
            <person name="Daligault H."/>
            <person name="Chain P.S."/>
            <person name="Chen A."/>
            <person name="Mavromatis K."/>
            <person name="Markowitz V."/>
            <person name="Szeto E."/>
            <person name="Mikhailova N."/>
            <person name="Pati A."/>
            <person name="Wagner M."/>
            <person name="Woyke T."/>
            <person name="Ollivier B."/>
            <person name="Klenk H.P."/>
            <person name="Spring S."/>
            <person name="Loy A."/>
        </authorList>
    </citation>
    <scope>NUCLEOTIDE SEQUENCE [LARGE SCALE GENOMIC DNA]</scope>
    <source>
        <strain evidence="13">DSM 22704 / JCM 16185 / SJ4</strain>
    </source>
</reference>
<evidence type="ECO:0000256" key="8">
    <source>
        <dbReference type="ARBA" id="ARBA00026144"/>
    </source>
</evidence>
<evidence type="ECO:0000313" key="12">
    <source>
        <dbReference type="EMBL" id="AFM39942.1"/>
    </source>
</evidence>
<dbReference type="Proteomes" id="UP000002892">
    <property type="component" value="Chromosome"/>
</dbReference>
<accession>I4D2B8</accession>
<evidence type="ECO:0000256" key="4">
    <source>
        <dbReference type="ARBA" id="ARBA00022853"/>
    </source>
</evidence>
<dbReference type="Pfam" id="PF00583">
    <property type="entry name" value="Acetyltransf_1"/>
    <property type="match status" value="1"/>
</dbReference>
<keyword evidence="4" id="KW-0156">Chromatin regulator</keyword>
<evidence type="ECO:0000256" key="5">
    <source>
        <dbReference type="ARBA" id="ARBA00023315"/>
    </source>
</evidence>
<evidence type="ECO:0000256" key="9">
    <source>
        <dbReference type="ARBA" id="ARBA00048017"/>
    </source>
</evidence>
<dbReference type="InterPro" id="IPR045141">
    <property type="entry name" value="NAA60-like"/>
</dbReference>
<evidence type="ECO:0000256" key="2">
    <source>
        <dbReference type="ARBA" id="ARBA00022679"/>
    </source>
</evidence>
<dbReference type="PANTHER" id="PTHR14744:SF15">
    <property type="entry name" value="N-ALPHA-ACETYLTRANSFERASE 60"/>
    <property type="match status" value="1"/>
</dbReference>
<dbReference type="InterPro" id="IPR000182">
    <property type="entry name" value="GNAT_dom"/>
</dbReference>
<dbReference type="PROSITE" id="PS51186">
    <property type="entry name" value="GNAT"/>
    <property type="match status" value="1"/>
</dbReference>
<dbReference type="PANTHER" id="PTHR14744">
    <property type="entry name" value="N-ALPHA-ACETYLTRANSFERASE 60"/>
    <property type="match status" value="1"/>
</dbReference>
<keyword evidence="13" id="KW-1185">Reference proteome</keyword>
<dbReference type="OrthoDB" id="1795103at2"/>
<evidence type="ECO:0000259" key="11">
    <source>
        <dbReference type="PROSITE" id="PS51186"/>
    </source>
</evidence>
<keyword evidence="2 12" id="KW-0808">Transferase</keyword>
<evidence type="ECO:0000256" key="6">
    <source>
        <dbReference type="ARBA" id="ARBA00025774"/>
    </source>
</evidence>
<dbReference type="SUPFAM" id="SSF55729">
    <property type="entry name" value="Acyl-CoA N-acyltransferases (Nat)"/>
    <property type="match status" value="1"/>
</dbReference>
<keyword evidence="5" id="KW-0012">Acyltransferase</keyword>
<dbReference type="KEGG" id="dai:Desaci_0894"/>
<gene>
    <name evidence="12" type="ordered locus">Desaci_0894</name>
</gene>
<feature type="domain" description="N-acetyltransferase" evidence="11">
    <location>
        <begin position="25"/>
        <end position="234"/>
    </location>
</feature>
<evidence type="ECO:0000256" key="7">
    <source>
        <dbReference type="ARBA" id="ARBA00026111"/>
    </source>
</evidence>
<organism evidence="12 13">
    <name type="scientific">Desulfosporosinus acidiphilus (strain DSM 22704 / JCM 16185 / SJ4)</name>
    <dbReference type="NCBI Taxonomy" id="646529"/>
    <lineage>
        <taxon>Bacteria</taxon>
        <taxon>Bacillati</taxon>
        <taxon>Bacillota</taxon>
        <taxon>Clostridia</taxon>
        <taxon>Eubacteriales</taxon>
        <taxon>Desulfitobacteriaceae</taxon>
        <taxon>Desulfosporosinus</taxon>
    </lineage>
</organism>
<dbReference type="GO" id="GO:0120518">
    <property type="term" value="F:protein N-terminal-methionine acetyltransferase activity"/>
    <property type="evidence" value="ECO:0007669"/>
    <property type="project" value="UniProtKB-EC"/>
</dbReference>
<dbReference type="HOGENOM" id="CLU_1141123_0_0_9"/>
<evidence type="ECO:0000256" key="10">
    <source>
        <dbReference type="ARBA" id="ARBA00048848"/>
    </source>
</evidence>
<evidence type="ECO:0000256" key="1">
    <source>
        <dbReference type="ARBA" id="ARBA00013184"/>
    </source>
</evidence>
<dbReference type="Gene3D" id="3.40.630.30">
    <property type="match status" value="1"/>
</dbReference>
<dbReference type="InterPro" id="IPR016181">
    <property type="entry name" value="Acyl_CoA_acyltransferase"/>
</dbReference>
<comment type="similarity">
    <text evidence="6">Belongs to the acetyltransferase family. NAA60 subfamily.</text>
</comment>
<dbReference type="RefSeq" id="WP_014825953.1">
    <property type="nucleotide sequence ID" value="NC_018068.1"/>
</dbReference>
<dbReference type="AlphaFoldDB" id="I4D2B8"/>